<dbReference type="GeneID" id="6192949"/>
<dbReference type="PANTHER" id="PTHR15074:SF0">
    <property type="entry name" value="METHYL-CPG-BINDING DOMAIN PROTEIN 4-LIKE PROTEIN"/>
    <property type="match status" value="1"/>
</dbReference>
<evidence type="ECO:0000313" key="7">
    <source>
        <dbReference type="Proteomes" id="UP000001197"/>
    </source>
</evidence>
<evidence type="ECO:0000313" key="5">
    <source>
        <dbReference type="EMBL" id="CAP69598.1"/>
    </source>
</evidence>
<evidence type="ECO:0000256" key="3">
    <source>
        <dbReference type="SAM" id="MobiDB-lite"/>
    </source>
</evidence>
<sequence length="562" mass="62861">MRGNKETTMAPQYSDATVQQKKEINKAKQSSKHTSHFWDGDEDMNGAPAPAPASSFQAFVKFDELANKLREELSAPFERFDKIVQELQKDLGITSKTAMPSSSDCQAVSASKETTVPVPSFPRKNLKQEAPAMARQTPVPFPTIPGIDLGNNLPQHREVHSLLYPPLPSHGPVPGHKPGLPHTDSKPIHSNPSSPRHRARTRTEQAIKATSRTKTSPFFSTSPPPSQELVQERQEVQQQETPLINRPPTPNRPLRKPPPGVVSSLPIPPLGASKFGLIQEELAHSPFHLLVAVTFLIKTAGRIAIPVFWELVRRFPTPEELAKEENKNEVVELIKPLGLSEHRYAIIQKYARGFVENPPVRERRYGVRNYPSVEDGRNVTAGEVFGAEDFDNGNFNGDGGGGLDVMDMVKDRRERAIGQAWEIGHLTQGAYTLDSWRIFCRDELLGRAEDWTGKGGRGEGFQPEWMRVLPKDKELRACLRWMWYVILYSFSCFPVLFVTWGFCVTHGMREGWEWDPVTGDREPLRAELRRAVDEGRVGYDDNGSLVILNSESSAGAMQQAPS</sequence>
<comment type="subcellular location">
    <subcellularLocation>
        <location evidence="1">Nucleus</location>
    </subcellularLocation>
</comment>
<dbReference type="eggNOG" id="KOG4161">
    <property type="taxonomic scope" value="Eukaryota"/>
</dbReference>
<dbReference type="GO" id="GO:0006281">
    <property type="term" value="P:DNA repair"/>
    <property type="evidence" value="ECO:0007669"/>
    <property type="project" value="InterPro"/>
</dbReference>
<feature type="compositionally biased region" description="Polar residues" evidence="3">
    <location>
        <begin position="1"/>
        <end position="19"/>
    </location>
</feature>
<reference evidence="5 7" key="1">
    <citation type="journal article" date="2008" name="Genome Biol.">
        <title>The genome sequence of the model ascomycete fungus Podospora anserina.</title>
        <authorList>
            <person name="Espagne E."/>
            <person name="Lespinet O."/>
            <person name="Malagnac F."/>
            <person name="Da Silva C."/>
            <person name="Jaillon O."/>
            <person name="Porcel B.M."/>
            <person name="Couloux A."/>
            <person name="Aury J.-M."/>
            <person name="Segurens B."/>
            <person name="Poulain J."/>
            <person name="Anthouard V."/>
            <person name="Grossetete S."/>
            <person name="Khalili H."/>
            <person name="Coppin E."/>
            <person name="Dequard-Chablat M."/>
            <person name="Picard M."/>
            <person name="Contamine V."/>
            <person name="Arnaise S."/>
            <person name="Bourdais A."/>
            <person name="Berteaux-Lecellier V."/>
            <person name="Gautheret D."/>
            <person name="de Vries R.P."/>
            <person name="Battaglia E."/>
            <person name="Coutinho P.M."/>
            <person name="Danchin E.G.J."/>
            <person name="Henrissat B."/>
            <person name="El Khoury R."/>
            <person name="Sainsard-Chanet A."/>
            <person name="Boivin A."/>
            <person name="Pinan-Lucarre B."/>
            <person name="Sellem C.H."/>
            <person name="Debuchy R."/>
            <person name="Wincker P."/>
            <person name="Weissenbach J."/>
            <person name="Silar P."/>
        </authorList>
    </citation>
    <scope>NUCLEOTIDE SEQUENCE [LARGE SCALE GENOMIC DNA]</scope>
    <source>
        <strain evidence="7">S / ATCC MYA-4624 / DSM 980 / FGSC 10383</strain>
        <strain evidence="5">S mat+</strain>
    </source>
</reference>
<name>B2AYX4_PODAN</name>
<proteinExistence type="predicted"/>
<feature type="region of interest" description="Disordered" evidence="3">
    <location>
        <begin position="1"/>
        <end position="51"/>
    </location>
</feature>
<dbReference type="VEuPathDB" id="FungiDB:PODANS_1_12540"/>
<dbReference type="GO" id="GO:0003677">
    <property type="term" value="F:DNA binding"/>
    <property type="evidence" value="ECO:0007669"/>
    <property type="project" value="InterPro"/>
</dbReference>
<dbReference type="STRING" id="515849.B2AYX4"/>
<dbReference type="AlphaFoldDB" id="B2AYX4"/>
<keyword evidence="4" id="KW-0472">Membrane</keyword>
<keyword evidence="7" id="KW-1185">Reference proteome</keyword>
<keyword evidence="4" id="KW-1133">Transmembrane helix</keyword>
<dbReference type="EMBL" id="FO904936">
    <property type="protein sequence ID" value="CDP23614.1"/>
    <property type="molecule type" value="Genomic_DNA"/>
</dbReference>
<dbReference type="InterPro" id="IPR011257">
    <property type="entry name" value="DNA_glycosylase"/>
</dbReference>
<dbReference type="PANTHER" id="PTHR15074">
    <property type="entry name" value="METHYL-CPG-BINDING PROTEIN"/>
    <property type="match status" value="1"/>
</dbReference>
<dbReference type="Proteomes" id="UP000001197">
    <property type="component" value="Chromosome 1"/>
</dbReference>
<reference evidence="6" key="4">
    <citation type="submission" date="2015-04" db="EMBL/GenBank/DDBJ databases">
        <title>Maintaining two mating types: Structure of the mating type locus and its role in heterokaryosis in Podospora anserina.</title>
        <authorList>
            <person name="Grognet P."/>
            <person name="Bidard F."/>
            <person name="Kuchly C."/>
            <person name="Chan Ho Tong L."/>
            <person name="Coppin E."/>
            <person name="Ait Benkhali J."/>
            <person name="Couloux A."/>
            <person name="Wincker P."/>
            <person name="Debuchy R."/>
            <person name="Silar P."/>
        </authorList>
    </citation>
    <scope>NUCLEOTIDE SEQUENCE</scope>
</reference>
<reference evidence="5" key="2">
    <citation type="submission" date="2008-07" db="EMBL/GenBank/DDBJ databases">
        <authorList>
            <person name="Genoscope - CEA"/>
        </authorList>
    </citation>
    <scope>NUCLEOTIDE SEQUENCE</scope>
    <source>
        <strain evidence="5">S mat+</strain>
    </source>
</reference>
<evidence type="ECO:0000256" key="4">
    <source>
        <dbReference type="SAM" id="Phobius"/>
    </source>
</evidence>
<evidence type="ECO:0000256" key="1">
    <source>
        <dbReference type="ARBA" id="ARBA00004123"/>
    </source>
</evidence>
<dbReference type="KEGG" id="pan:PODANSg5960"/>
<dbReference type="GO" id="GO:0003824">
    <property type="term" value="F:catalytic activity"/>
    <property type="evidence" value="ECO:0007669"/>
    <property type="project" value="InterPro"/>
</dbReference>
<feature type="transmembrane region" description="Helical" evidence="4">
    <location>
        <begin position="481"/>
        <end position="503"/>
    </location>
</feature>
<dbReference type="HOGENOM" id="CLU_484937_0_0_1"/>
<keyword evidence="2" id="KW-0539">Nucleus</keyword>
<organism evidence="5">
    <name type="scientific">Podospora anserina (strain S / ATCC MYA-4624 / DSM 980 / FGSC 10383)</name>
    <name type="common">Pleurage anserina</name>
    <dbReference type="NCBI Taxonomy" id="515849"/>
    <lineage>
        <taxon>Eukaryota</taxon>
        <taxon>Fungi</taxon>
        <taxon>Dikarya</taxon>
        <taxon>Ascomycota</taxon>
        <taxon>Pezizomycotina</taxon>
        <taxon>Sordariomycetes</taxon>
        <taxon>Sordariomycetidae</taxon>
        <taxon>Sordariales</taxon>
        <taxon>Podosporaceae</taxon>
        <taxon>Podospora</taxon>
        <taxon>Podospora anserina</taxon>
    </lineage>
</organism>
<dbReference type="InterPro" id="IPR045138">
    <property type="entry name" value="MeCP2/MBD4"/>
</dbReference>
<dbReference type="Gene3D" id="1.10.340.30">
    <property type="entry name" value="Hypothetical protein, domain 2"/>
    <property type="match status" value="1"/>
</dbReference>
<evidence type="ECO:0000256" key="2">
    <source>
        <dbReference type="ARBA" id="ARBA00023242"/>
    </source>
</evidence>
<dbReference type="SUPFAM" id="SSF48150">
    <property type="entry name" value="DNA-glycosylase"/>
    <property type="match status" value="1"/>
</dbReference>
<dbReference type="RefSeq" id="XP_001908925.1">
    <property type="nucleotide sequence ID" value="XM_001908890.1"/>
</dbReference>
<reference evidence="7" key="3">
    <citation type="journal article" date="2014" name="Genetics">
        <title>Maintaining two mating types: Structure of the mating type locus and its role in heterokaryosis in Podospora anserina.</title>
        <authorList>
            <person name="Grognet P."/>
            <person name="Bidard F."/>
            <person name="Kuchly C."/>
            <person name="Tong L.C.H."/>
            <person name="Coppin E."/>
            <person name="Benkhali J.A."/>
            <person name="Couloux A."/>
            <person name="Wincker P."/>
            <person name="Debuchy R."/>
            <person name="Silar P."/>
        </authorList>
    </citation>
    <scope>GENOME REANNOTATION</scope>
    <source>
        <strain evidence="7">S / ATCC MYA-4624 / DSM 980 / FGSC 10383</strain>
    </source>
</reference>
<dbReference type="EMBL" id="CU633901">
    <property type="protein sequence ID" value="CAP69598.1"/>
    <property type="molecule type" value="Genomic_DNA"/>
</dbReference>
<feature type="compositionally biased region" description="Low complexity" evidence="3">
    <location>
        <begin position="210"/>
        <end position="221"/>
    </location>
</feature>
<evidence type="ECO:0000313" key="6">
    <source>
        <dbReference type="EMBL" id="CDP23614.1"/>
    </source>
</evidence>
<dbReference type="OrthoDB" id="10265068at2759"/>
<keyword evidence="4" id="KW-0812">Transmembrane</keyword>
<dbReference type="GO" id="GO:0005634">
    <property type="term" value="C:nucleus"/>
    <property type="evidence" value="ECO:0007669"/>
    <property type="project" value="UniProtKB-SubCell"/>
</dbReference>
<feature type="compositionally biased region" description="Pro residues" evidence="3">
    <location>
        <begin position="245"/>
        <end position="260"/>
    </location>
</feature>
<protein>
    <submittedName>
        <fullName evidence="5">Podospora anserina S mat+ genomic DNA chromosome 1, supercontig 2</fullName>
    </submittedName>
</protein>
<feature type="region of interest" description="Disordered" evidence="3">
    <location>
        <begin position="162"/>
        <end position="262"/>
    </location>
</feature>
<gene>
    <name evidence="5" type="ORF">PODANS_1_12540</name>
</gene>
<accession>B2AYX4</accession>